<reference evidence="2 3" key="1">
    <citation type="submission" date="2015-08" db="EMBL/GenBank/DDBJ databases">
        <title>Emmonsia species relationships and genome sequence.</title>
        <authorList>
            <person name="Cuomo C.A."/>
            <person name="Schwartz I.S."/>
            <person name="Kenyon C."/>
            <person name="De Hoog G.S."/>
            <person name="Govender N.P."/>
            <person name="Botha A."/>
            <person name="Moreno L."/>
            <person name="De Vries M."/>
            <person name="Munoz J.F."/>
            <person name="Stielow J.B."/>
        </authorList>
    </citation>
    <scope>NUCLEOTIDE SEQUENCE [LARGE SCALE GENOMIC DNA]</scope>
    <source>
        <strain evidence="2 3">EI222</strain>
    </source>
</reference>
<dbReference type="AlphaFoldDB" id="A0A1J9R500"/>
<proteinExistence type="predicted"/>
<evidence type="ECO:0000313" key="3">
    <source>
        <dbReference type="Proteomes" id="UP000242791"/>
    </source>
</evidence>
<accession>A0A1J9R500</accession>
<feature type="region of interest" description="Disordered" evidence="1">
    <location>
        <begin position="25"/>
        <end position="82"/>
    </location>
</feature>
<evidence type="ECO:0000256" key="1">
    <source>
        <dbReference type="SAM" id="MobiDB-lite"/>
    </source>
</evidence>
<dbReference type="Proteomes" id="UP000242791">
    <property type="component" value="Unassembled WGS sequence"/>
</dbReference>
<evidence type="ECO:0000313" key="2">
    <source>
        <dbReference type="EMBL" id="OJD23084.1"/>
    </source>
</evidence>
<dbReference type="VEuPathDB" id="FungiDB:ACJ73_05564"/>
<dbReference type="EMBL" id="LGTZ01000882">
    <property type="protein sequence ID" value="OJD23084.1"/>
    <property type="molecule type" value="Genomic_DNA"/>
</dbReference>
<sequence>MGTSRYISGVRQRYVAAILKEVISPATNDNAQARGQTGQAGPHQTPSQDRLNPPTRGPPRMPPKRAKSAPENRAGQDRVPVVVCKHAPGTDLRKLRFRGANEAGRLTRSVQQLV</sequence>
<comment type="caution">
    <text evidence="2">The sequence shown here is derived from an EMBL/GenBank/DDBJ whole genome shotgun (WGS) entry which is preliminary data.</text>
</comment>
<organism evidence="2 3">
    <name type="scientific">Blastomyces percursus</name>
    <dbReference type="NCBI Taxonomy" id="1658174"/>
    <lineage>
        <taxon>Eukaryota</taxon>
        <taxon>Fungi</taxon>
        <taxon>Dikarya</taxon>
        <taxon>Ascomycota</taxon>
        <taxon>Pezizomycotina</taxon>
        <taxon>Eurotiomycetes</taxon>
        <taxon>Eurotiomycetidae</taxon>
        <taxon>Onygenales</taxon>
        <taxon>Ajellomycetaceae</taxon>
        <taxon>Blastomyces</taxon>
    </lineage>
</organism>
<feature type="compositionally biased region" description="Polar residues" evidence="1">
    <location>
        <begin position="25"/>
        <end position="50"/>
    </location>
</feature>
<keyword evidence="3" id="KW-1185">Reference proteome</keyword>
<gene>
    <name evidence="2" type="ORF">ACJ73_05564</name>
</gene>
<name>A0A1J9R500_9EURO</name>
<protein>
    <submittedName>
        <fullName evidence="2">Uncharacterized protein</fullName>
    </submittedName>
</protein>